<dbReference type="EMBL" id="CP002582">
    <property type="protein sequence ID" value="ADZ82676.1"/>
    <property type="molecule type" value="Genomic_DNA"/>
</dbReference>
<evidence type="ECO:0000313" key="1">
    <source>
        <dbReference type="EMBL" id="ADZ82676.1"/>
    </source>
</evidence>
<dbReference type="Proteomes" id="UP000008467">
    <property type="component" value="Chromosome"/>
</dbReference>
<name>F2JQT1_CELLD</name>
<organism evidence="1 2">
    <name type="scientific">Cellulosilyticum lentocellum (strain ATCC 49066 / DSM 5427 / NCIMB 11756 / RHM5)</name>
    <name type="common">Clostridium lentocellum</name>
    <dbReference type="NCBI Taxonomy" id="642492"/>
    <lineage>
        <taxon>Bacteria</taxon>
        <taxon>Bacillati</taxon>
        <taxon>Bacillota</taxon>
        <taxon>Clostridia</taxon>
        <taxon>Lachnospirales</taxon>
        <taxon>Cellulosilyticaceae</taxon>
        <taxon>Cellulosilyticum</taxon>
    </lineage>
</organism>
<dbReference type="STRING" id="642492.Clole_0944"/>
<sequence>MNIRLLKASEIECRVQQVKETGCSLLLYKDARCDMKILDETFGCLNWQRSHDLINGNLFCTVSVFNEDIEQWVCKQDVGTESNTEKEKGQASDSFKRACFNLGIGRELYTAPFIWIKLDSSELQNRNGKYSTNVKFNVAEIGYNDDREIVRLVITDNKGKERYTLGHSKPQNHEIVLTDDQVKELYKVAGDKQVSSLVVDKQVQKKFGCKVQELTLAQYKFMLDGYEKLEAKEGK</sequence>
<dbReference type="RefSeq" id="WP_013655977.1">
    <property type="nucleotide sequence ID" value="NC_015275.1"/>
</dbReference>
<accession>F2JQT1</accession>
<dbReference type="KEGG" id="cle:Clole_0944"/>
<proteinExistence type="predicted"/>
<evidence type="ECO:0008006" key="3">
    <source>
        <dbReference type="Google" id="ProtNLM"/>
    </source>
</evidence>
<dbReference type="HOGENOM" id="CLU_065782_0_0_9"/>
<dbReference type="eggNOG" id="COG4712">
    <property type="taxonomic scope" value="Bacteria"/>
</dbReference>
<protein>
    <recommendedName>
        <fullName evidence="3">Rad52/22 double-strand break repair protein</fullName>
    </recommendedName>
</protein>
<keyword evidence="2" id="KW-1185">Reference proteome</keyword>
<dbReference type="AlphaFoldDB" id="F2JQT1"/>
<evidence type="ECO:0000313" key="2">
    <source>
        <dbReference type="Proteomes" id="UP000008467"/>
    </source>
</evidence>
<reference evidence="1 2" key="1">
    <citation type="journal article" date="2011" name="J. Bacteriol.">
        <title>Complete genome sequence of the cellulose-degrading bacterium Cellulosilyticum lentocellum.</title>
        <authorList>
            <consortium name="US DOE Joint Genome Institute"/>
            <person name="Miller D.A."/>
            <person name="Suen G."/>
            <person name="Bruce D."/>
            <person name="Copeland A."/>
            <person name="Cheng J.F."/>
            <person name="Detter C."/>
            <person name="Goodwin L.A."/>
            <person name="Han C.S."/>
            <person name="Hauser L.J."/>
            <person name="Land M.L."/>
            <person name="Lapidus A."/>
            <person name="Lucas S."/>
            <person name="Meincke L."/>
            <person name="Pitluck S."/>
            <person name="Tapia R."/>
            <person name="Teshima H."/>
            <person name="Woyke T."/>
            <person name="Fox B.G."/>
            <person name="Angert E.R."/>
            <person name="Currie C.R."/>
        </authorList>
    </citation>
    <scope>NUCLEOTIDE SEQUENCE [LARGE SCALE GENOMIC DNA]</scope>
    <source>
        <strain evidence="2">ATCC 49066 / DSM 5427 / NCIMB 11756 / RHM5</strain>
    </source>
</reference>
<gene>
    <name evidence="1" type="ordered locus">Clole_0944</name>
</gene>